<dbReference type="InterPro" id="IPR027417">
    <property type="entry name" value="P-loop_NTPase"/>
</dbReference>
<accession>A0ABD3MW01</accession>
<reference evidence="10 11" key="1">
    <citation type="submission" date="2024-10" db="EMBL/GenBank/DDBJ databases">
        <title>Updated reference genomes for cyclostephanoid diatoms.</title>
        <authorList>
            <person name="Roberts W.R."/>
            <person name="Alverson A.J."/>
        </authorList>
    </citation>
    <scope>NUCLEOTIDE SEQUENCE [LARGE SCALE GENOMIC DNA]</scope>
    <source>
        <strain evidence="10 11">AJA276-08</strain>
    </source>
</reference>
<keyword evidence="7" id="KW-0175">Coiled coil</keyword>
<keyword evidence="2" id="KW-0547">Nucleotide-binding</keyword>
<keyword evidence="6" id="KW-0238">DNA-binding</keyword>
<dbReference type="PROSITE" id="PS00486">
    <property type="entry name" value="DNA_MISMATCH_REPAIR_2"/>
    <property type="match status" value="1"/>
</dbReference>
<feature type="domain" description="Smr" evidence="9">
    <location>
        <begin position="747"/>
        <end position="823"/>
    </location>
</feature>
<keyword evidence="5" id="KW-0694">RNA-binding</keyword>
<dbReference type="SMART" id="SM00463">
    <property type="entry name" value="SMR"/>
    <property type="match status" value="1"/>
</dbReference>
<evidence type="ECO:0000259" key="9">
    <source>
        <dbReference type="PROSITE" id="PS50828"/>
    </source>
</evidence>
<dbReference type="GO" id="GO:0005524">
    <property type="term" value="F:ATP binding"/>
    <property type="evidence" value="ECO:0007669"/>
    <property type="project" value="UniProtKB-KW"/>
</dbReference>
<name>A0ABD3MW01_9STRA</name>
<dbReference type="PROSITE" id="PS50828">
    <property type="entry name" value="SMR"/>
    <property type="match status" value="1"/>
</dbReference>
<evidence type="ECO:0000256" key="7">
    <source>
        <dbReference type="SAM" id="Coils"/>
    </source>
</evidence>
<dbReference type="Pfam" id="PF00488">
    <property type="entry name" value="MutS_V"/>
    <property type="match status" value="1"/>
</dbReference>
<dbReference type="InterPro" id="IPR000432">
    <property type="entry name" value="DNA_mismatch_repair_MutS_C"/>
</dbReference>
<dbReference type="SUPFAM" id="SSF52540">
    <property type="entry name" value="P-loop containing nucleoside triphosphate hydrolases"/>
    <property type="match status" value="1"/>
</dbReference>
<proteinExistence type="predicted"/>
<dbReference type="SUPFAM" id="SSF48334">
    <property type="entry name" value="DNA repair protein MutS, domain III"/>
    <property type="match status" value="1"/>
</dbReference>
<dbReference type="InterPro" id="IPR036187">
    <property type="entry name" value="DNA_mismatch_repair_MutS_sf"/>
</dbReference>
<evidence type="ECO:0000256" key="6">
    <source>
        <dbReference type="ARBA" id="ARBA00023125"/>
    </source>
</evidence>
<dbReference type="GO" id="GO:0016787">
    <property type="term" value="F:hydrolase activity"/>
    <property type="evidence" value="ECO:0007669"/>
    <property type="project" value="UniProtKB-KW"/>
</dbReference>
<evidence type="ECO:0000256" key="5">
    <source>
        <dbReference type="ARBA" id="ARBA00022884"/>
    </source>
</evidence>
<dbReference type="SMART" id="SM00534">
    <property type="entry name" value="MUTSac"/>
    <property type="match status" value="1"/>
</dbReference>
<dbReference type="InterPro" id="IPR002625">
    <property type="entry name" value="Smr_dom"/>
</dbReference>
<dbReference type="PANTHER" id="PTHR48466">
    <property type="entry name" value="OS10G0509000 PROTEIN-RELATED"/>
    <property type="match status" value="1"/>
</dbReference>
<dbReference type="InterPro" id="IPR005747">
    <property type="entry name" value="MutS2"/>
</dbReference>
<dbReference type="Proteomes" id="UP001530315">
    <property type="component" value="Unassembled WGS sequence"/>
</dbReference>
<dbReference type="AlphaFoldDB" id="A0ABD3MW01"/>
<dbReference type="InterPro" id="IPR036063">
    <property type="entry name" value="Smr_dom_sf"/>
</dbReference>
<evidence type="ECO:0000256" key="8">
    <source>
        <dbReference type="SAM" id="MobiDB-lite"/>
    </source>
</evidence>
<dbReference type="PIRSF" id="PIRSF005814">
    <property type="entry name" value="MutS_YshD"/>
    <property type="match status" value="1"/>
</dbReference>
<dbReference type="Gene3D" id="3.30.1370.110">
    <property type="match status" value="1"/>
</dbReference>
<keyword evidence="1" id="KW-0699">rRNA-binding</keyword>
<keyword evidence="11" id="KW-1185">Reference proteome</keyword>
<keyword evidence="3" id="KW-0378">Hydrolase</keyword>
<feature type="compositionally biased region" description="Acidic residues" evidence="8">
    <location>
        <begin position="123"/>
        <end position="140"/>
    </location>
</feature>
<comment type="caution">
    <text evidence="10">The sequence shown here is derived from an EMBL/GenBank/DDBJ whole genome shotgun (WGS) entry which is preliminary data.</text>
</comment>
<dbReference type="NCBIfam" id="TIGR01069">
    <property type="entry name" value="mutS2"/>
    <property type="match status" value="1"/>
</dbReference>
<dbReference type="InterPro" id="IPR007696">
    <property type="entry name" value="DNA_mismatch_repair_MutS_core"/>
</dbReference>
<feature type="region of interest" description="Disordered" evidence="8">
    <location>
        <begin position="123"/>
        <end position="149"/>
    </location>
</feature>
<evidence type="ECO:0000256" key="3">
    <source>
        <dbReference type="ARBA" id="ARBA00022801"/>
    </source>
</evidence>
<evidence type="ECO:0000313" key="10">
    <source>
        <dbReference type="EMBL" id="KAL3766116.1"/>
    </source>
</evidence>
<dbReference type="GO" id="GO:0019843">
    <property type="term" value="F:rRNA binding"/>
    <property type="evidence" value="ECO:0007669"/>
    <property type="project" value="UniProtKB-KW"/>
</dbReference>
<evidence type="ECO:0000313" key="11">
    <source>
        <dbReference type="Proteomes" id="UP001530315"/>
    </source>
</evidence>
<organism evidence="10 11">
    <name type="scientific">Stephanodiscus triporus</name>
    <dbReference type="NCBI Taxonomy" id="2934178"/>
    <lineage>
        <taxon>Eukaryota</taxon>
        <taxon>Sar</taxon>
        <taxon>Stramenopiles</taxon>
        <taxon>Ochrophyta</taxon>
        <taxon>Bacillariophyta</taxon>
        <taxon>Coscinodiscophyceae</taxon>
        <taxon>Thalassiosirophycidae</taxon>
        <taxon>Stephanodiscales</taxon>
        <taxon>Stephanodiscaceae</taxon>
        <taxon>Stephanodiscus</taxon>
    </lineage>
</organism>
<keyword evidence="4" id="KW-0067">ATP-binding</keyword>
<dbReference type="Gene3D" id="3.40.50.300">
    <property type="entry name" value="P-loop containing nucleotide triphosphate hydrolases"/>
    <property type="match status" value="1"/>
</dbReference>
<evidence type="ECO:0000256" key="2">
    <source>
        <dbReference type="ARBA" id="ARBA00022741"/>
    </source>
</evidence>
<feature type="coiled-coil region" evidence="7">
    <location>
        <begin position="589"/>
        <end position="663"/>
    </location>
</feature>
<dbReference type="GO" id="GO:0004519">
    <property type="term" value="F:endonuclease activity"/>
    <property type="evidence" value="ECO:0007669"/>
    <property type="project" value="UniProtKB-KW"/>
</dbReference>
<gene>
    <name evidence="10" type="ORF">ACHAW5_001423</name>
</gene>
<dbReference type="SMART" id="SM00533">
    <property type="entry name" value="MUTSd"/>
    <property type="match status" value="1"/>
</dbReference>
<dbReference type="GO" id="GO:0003677">
    <property type="term" value="F:DNA binding"/>
    <property type="evidence" value="ECO:0007669"/>
    <property type="project" value="UniProtKB-KW"/>
</dbReference>
<dbReference type="InterPro" id="IPR045076">
    <property type="entry name" value="MutS"/>
</dbReference>
<dbReference type="EMBL" id="JALLAZ020001735">
    <property type="protein sequence ID" value="KAL3766116.1"/>
    <property type="molecule type" value="Genomic_DNA"/>
</dbReference>
<sequence>MPLTASSVLGARRRYAAVREMGSLLDGDHLRVRYDVGRHDHYDREGEGGVSGKGQRRRGGGNTVQLGVPPGLSSTIDIRPYLDAIIDDGRVLTGSEVRDVADCLELCRDVLLWRDALLVANGDSEEEKEKEDDDNDDDDVVVPRPPPPPTFVELPKLVRSMRVDPDLLRLLLDAFDPNDPDMLDGTTFPSLGRLRSLVREARREVLDYVDSLLASPSMRGKVATESGGSLVMEMNGRVVVPVRREFRDSVGGIVHDASRSGNTVYVEPTFAIDKTNDLRRIEAELRGEETRIWRMLTGEIVDRASDLEGNVACLGQLDVVLARVGLGRRLGRGGGGGGVIPEVGTEGVVHVREALHPILLLREDDRRRKSGGRGGTGAVGEVVGSDIDIGRGKNQGLILTGPNSGGKTIVLKLLGLYALMVRDGIPIPSKSIYPARVDFFSPILADIGDSQSVDGDLSTFSGHMLVCREVLNNADRDALVLMDELGSGTDPNQGVAIARALLEALLDRGCRVAITTHYLELKQLAMTDDRFAVAGMQFVGGRPTYRLMPGVIGESFALAVAERLKLPESVINRAYELLDTETRKMGELIQDLEDQKLLVDQKLEDLQRREDELLELKAEMKRRQEKLELTQLTVRREEARKFAAKLEEKERLLEDILEKLKGGGASKKVVADSWSDIRIVKREALSEAENLPGVMSRLKQQQQDQSANVELIPISEMNGITVINIDDVVVVCKSDSGTKMKTKSNTVDCIGMNFEESKRKCIDAFSKAAMQNRSVVYVLHGHGTGILKKKIRSWLKDDRQWAKSFRAADQADGGDALTMVELKKQKLF</sequence>
<feature type="region of interest" description="Disordered" evidence="8">
    <location>
        <begin position="41"/>
        <end position="68"/>
    </location>
</feature>
<evidence type="ECO:0000256" key="4">
    <source>
        <dbReference type="ARBA" id="ARBA00022840"/>
    </source>
</evidence>
<evidence type="ECO:0000256" key="1">
    <source>
        <dbReference type="ARBA" id="ARBA00022730"/>
    </source>
</evidence>
<dbReference type="PANTHER" id="PTHR48466:SF2">
    <property type="entry name" value="OS10G0509000 PROTEIN"/>
    <property type="match status" value="1"/>
</dbReference>
<protein>
    <recommendedName>
        <fullName evidence="9">Smr domain-containing protein</fullName>
    </recommendedName>
</protein>
<dbReference type="Pfam" id="PF01713">
    <property type="entry name" value="Smr"/>
    <property type="match status" value="1"/>
</dbReference>